<organism evidence="2 3">
    <name type="scientific">Rhizopus microsporus ATCC 52813</name>
    <dbReference type="NCBI Taxonomy" id="1340429"/>
    <lineage>
        <taxon>Eukaryota</taxon>
        <taxon>Fungi</taxon>
        <taxon>Fungi incertae sedis</taxon>
        <taxon>Mucoromycota</taxon>
        <taxon>Mucoromycotina</taxon>
        <taxon>Mucoromycetes</taxon>
        <taxon>Mucorales</taxon>
        <taxon>Mucorineae</taxon>
        <taxon>Rhizopodaceae</taxon>
        <taxon>Rhizopus</taxon>
    </lineage>
</organism>
<dbReference type="GeneID" id="35442201"/>
<protein>
    <submittedName>
        <fullName evidence="2">Uncharacterized protein</fullName>
    </submittedName>
</protein>
<keyword evidence="3" id="KW-1185">Reference proteome</keyword>
<feature type="compositionally biased region" description="Polar residues" evidence="1">
    <location>
        <begin position="52"/>
        <end position="63"/>
    </location>
</feature>
<proteinExistence type="predicted"/>
<gene>
    <name evidence="2" type="ORF">RHIMIDRAFT_256082</name>
</gene>
<name>A0A2G4SSK0_RHIZD</name>
<accession>A0A2G4SSK0</accession>
<dbReference type="RefSeq" id="XP_023465451.1">
    <property type="nucleotide sequence ID" value="XM_023611211.1"/>
</dbReference>
<evidence type="ECO:0000256" key="1">
    <source>
        <dbReference type="SAM" id="MobiDB-lite"/>
    </source>
</evidence>
<dbReference type="Proteomes" id="UP000242254">
    <property type="component" value="Unassembled WGS sequence"/>
</dbReference>
<dbReference type="AlphaFoldDB" id="A0A2G4SSK0"/>
<feature type="compositionally biased region" description="Polar residues" evidence="1">
    <location>
        <begin position="25"/>
        <end position="36"/>
    </location>
</feature>
<dbReference type="EMBL" id="KZ303851">
    <property type="protein sequence ID" value="PHZ11743.1"/>
    <property type="molecule type" value="Genomic_DNA"/>
</dbReference>
<sequence length="96" mass="10298">MSYVPLPTEDVIIENEASNEAISLTSQEDVHNSPQKNFLGGAGTEAPPIRNLPTTPSQATSSEELPVVIDTRLSGHYESPNDLTIHSSTTLHSSAR</sequence>
<evidence type="ECO:0000313" key="2">
    <source>
        <dbReference type="EMBL" id="PHZ11743.1"/>
    </source>
</evidence>
<reference evidence="2 3" key="1">
    <citation type="journal article" date="2016" name="Proc. Natl. Acad. Sci. U.S.A.">
        <title>Lipid metabolic changes in an early divergent fungus govern the establishment of a mutualistic symbiosis with endobacteria.</title>
        <authorList>
            <person name="Lastovetsky O.A."/>
            <person name="Gaspar M.L."/>
            <person name="Mondo S.J."/>
            <person name="LaButti K.M."/>
            <person name="Sandor L."/>
            <person name="Grigoriev I.V."/>
            <person name="Henry S.A."/>
            <person name="Pawlowska T.E."/>
        </authorList>
    </citation>
    <scope>NUCLEOTIDE SEQUENCE [LARGE SCALE GENOMIC DNA]</scope>
    <source>
        <strain evidence="2 3">ATCC 52813</strain>
    </source>
</reference>
<feature type="compositionally biased region" description="Low complexity" evidence="1">
    <location>
        <begin position="83"/>
        <end position="96"/>
    </location>
</feature>
<feature type="region of interest" description="Disordered" evidence="1">
    <location>
        <begin position="25"/>
        <end position="96"/>
    </location>
</feature>
<evidence type="ECO:0000313" key="3">
    <source>
        <dbReference type="Proteomes" id="UP000242254"/>
    </source>
</evidence>